<organism evidence="1 2">
    <name type="scientific">Aspergillus granulosus</name>
    <dbReference type="NCBI Taxonomy" id="176169"/>
    <lineage>
        <taxon>Eukaryota</taxon>
        <taxon>Fungi</taxon>
        <taxon>Dikarya</taxon>
        <taxon>Ascomycota</taxon>
        <taxon>Pezizomycotina</taxon>
        <taxon>Eurotiomycetes</taxon>
        <taxon>Eurotiomycetidae</taxon>
        <taxon>Eurotiales</taxon>
        <taxon>Aspergillaceae</taxon>
        <taxon>Aspergillus</taxon>
        <taxon>Aspergillus subgen. Nidulantes</taxon>
    </lineage>
</organism>
<keyword evidence="2" id="KW-1185">Reference proteome</keyword>
<evidence type="ECO:0000313" key="2">
    <source>
        <dbReference type="Proteomes" id="UP001610334"/>
    </source>
</evidence>
<evidence type="ECO:0000313" key="1">
    <source>
        <dbReference type="EMBL" id="KAL2808033.1"/>
    </source>
</evidence>
<protein>
    <submittedName>
        <fullName evidence="1">Uncharacterized protein</fullName>
    </submittedName>
</protein>
<dbReference type="Proteomes" id="UP001610334">
    <property type="component" value="Unassembled WGS sequence"/>
</dbReference>
<sequence length="128" mass="14242">MRPRPAILTCSIANLKLQLRSASAVALKILAAREQIQRARSRVGNPGLRRGLRFCRFLQSGVPILKRVRGFGAIPGPRAGGGRVRKQQQQQQLGALRLQRAYSRNSCAALQLWCLRWMEQGTLGRVAL</sequence>
<reference evidence="1 2" key="1">
    <citation type="submission" date="2024-07" db="EMBL/GenBank/DDBJ databases">
        <title>Section-level genome sequencing and comparative genomics of Aspergillus sections Usti and Cavernicolus.</title>
        <authorList>
            <consortium name="Lawrence Berkeley National Laboratory"/>
            <person name="Nybo J.L."/>
            <person name="Vesth T.C."/>
            <person name="Theobald S."/>
            <person name="Frisvad J.C."/>
            <person name="Larsen T.O."/>
            <person name="Kjaerboelling I."/>
            <person name="Rothschild-Mancinelli K."/>
            <person name="Lyhne E.K."/>
            <person name="Kogle M.E."/>
            <person name="Barry K."/>
            <person name="Clum A."/>
            <person name="Na H."/>
            <person name="Ledsgaard L."/>
            <person name="Lin J."/>
            <person name="Lipzen A."/>
            <person name="Kuo A."/>
            <person name="Riley R."/>
            <person name="Mondo S."/>
            <person name="Labutti K."/>
            <person name="Haridas S."/>
            <person name="Pangalinan J."/>
            <person name="Salamov A.A."/>
            <person name="Simmons B.A."/>
            <person name="Magnuson J.K."/>
            <person name="Chen J."/>
            <person name="Drula E."/>
            <person name="Henrissat B."/>
            <person name="Wiebenga A."/>
            <person name="Lubbers R.J."/>
            <person name="Gomes A.C."/>
            <person name="Makela M.R."/>
            <person name="Stajich J."/>
            <person name="Grigoriev I.V."/>
            <person name="Mortensen U.H."/>
            <person name="De Vries R.P."/>
            <person name="Baker S.E."/>
            <person name="Andersen M.R."/>
        </authorList>
    </citation>
    <scope>NUCLEOTIDE SEQUENCE [LARGE SCALE GENOMIC DNA]</scope>
    <source>
        <strain evidence="1 2">CBS 588.65</strain>
    </source>
</reference>
<proteinExistence type="predicted"/>
<accession>A0ABR4GZK8</accession>
<name>A0ABR4GZK8_9EURO</name>
<dbReference type="EMBL" id="JBFXLT010000123">
    <property type="protein sequence ID" value="KAL2808033.1"/>
    <property type="molecule type" value="Genomic_DNA"/>
</dbReference>
<comment type="caution">
    <text evidence="1">The sequence shown here is derived from an EMBL/GenBank/DDBJ whole genome shotgun (WGS) entry which is preliminary data.</text>
</comment>
<gene>
    <name evidence="1" type="ORF">BJX63DRAFT_53032</name>
</gene>